<evidence type="ECO:0000256" key="2">
    <source>
        <dbReference type="ARBA" id="ARBA00007400"/>
    </source>
</evidence>
<keyword evidence="6 7" id="KW-0472">Membrane</keyword>
<keyword evidence="3" id="KW-1003">Cell membrane</keyword>
<dbReference type="Pfam" id="PF01757">
    <property type="entry name" value="Acyl_transf_3"/>
    <property type="match status" value="1"/>
</dbReference>
<evidence type="ECO:0000256" key="7">
    <source>
        <dbReference type="SAM" id="Phobius"/>
    </source>
</evidence>
<evidence type="ECO:0000256" key="4">
    <source>
        <dbReference type="ARBA" id="ARBA00022692"/>
    </source>
</evidence>
<proteinExistence type="inferred from homology"/>
<keyword evidence="4 7" id="KW-0812">Transmembrane</keyword>
<evidence type="ECO:0000259" key="8">
    <source>
        <dbReference type="Pfam" id="PF01757"/>
    </source>
</evidence>
<feature type="transmembrane region" description="Helical" evidence="7">
    <location>
        <begin position="84"/>
        <end position="101"/>
    </location>
</feature>
<protein>
    <recommendedName>
        <fullName evidence="8">Acyltransferase 3 domain-containing protein</fullName>
    </recommendedName>
</protein>
<dbReference type="Proteomes" id="UP000178615">
    <property type="component" value="Unassembled WGS sequence"/>
</dbReference>
<feature type="transmembrane region" description="Helical" evidence="7">
    <location>
        <begin position="38"/>
        <end position="64"/>
    </location>
</feature>
<dbReference type="AlphaFoldDB" id="A0A1F4UJH1"/>
<feature type="transmembrane region" description="Helical" evidence="7">
    <location>
        <begin position="12"/>
        <end position="32"/>
    </location>
</feature>
<comment type="caution">
    <text evidence="9">The sequence shown here is derived from an EMBL/GenBank/DDBJ whole genome shotgun (WGS) entry which is preliminary data.</text>
</comment>
<feature type="transmembrane region" description="Helical" evidence="7">
    <location>
        <begin position="313"/>
        <end position="333"/>
    </location>
</feature>
<evidence type="ECO:0000256" key="3">
    <source>
        <dbReference type="ARBA" id="ARBA00022475"/>
    </source>
</evidence>
<gene>
    <name evidence="9" type="ORF">A2V49_02315</name>
</gene>
<evidence type="ECO:0000313" key="9">
    <source>
        <dbReference type="EMBL" id="OGC45115.1"/>
    </source>
</evidence>
<keyword evidence="5 7" id="KW-1133">Transmembrane helix</keyword>
<comment type="subcellular location">
    <subcellularLocation>
        <location evidence="1">Cell membrane</location>
        <topology evidence="1">Multi-pass membrane protein</topology>
    </subcellularLocation>
</comment>
<feature type="transmembrane region" description="Helical" evidence="7">
    <location>
        <begin position="246"/>
        <end position="266"/>
    </location>
</feature>
<accession>A0A1F4UJH1</accession>
<feature type="transmembrane region" description="Helical" evidence="7">
    <location>
        <begin position="186"/>
        <end position="204"/>
    </location>
</feature>
<dbReference type="GO" id="GO:0005886">
    <property type="term" value="C:plasma membrane"/>
    <property type="evidence" value="ECO:0007669"/>
    <property type="project" value="UniProtKB-SubCell"/>
</dbReference>
<sequence>MINKRYEIIDLLRASSIIGVLLIHLSGWYGLVGGQPTGFYIILANISRFSVPMFVFISAALFYLKYDYKKFNLRSYYLNRIDKILLPYFLSSFIYYLYRLSNFVSSKQLITLKGVENIFDFITKTLTIGVFSHFYFIPLILSFYLIAPFLYKVFRSKSILFVIITVITNILFVFLMISLNIKRIDYRWTVFPYLIYITLGFFYAKNYEKLLMVKSKFLIALLVVLLLGIYPIYINYYNAKLSTMLYLSYVYDSLCGLVVIIFSYLLNSYVINNRIIKFLSNNSFSIYLWHYLFIDLIFSFIKRGKLIFELNFINYISLLVLIIVLSTVPNLVLTNFSQLLKYFFKNKI</sequence>
<feature type="transmembrane region" description="Helical" evidence="7">
    <location>
        <begin position="278"/>
        <end position="301"/>
    </location>
</feature>
<feature type="transmembrane region" description="Helical" evidence="7">
    <location>
        <begin position="159"/>
        <end position="180"/>
    </location>
</feature>
<dbReference type="PANTHER" id="PTHR40074:SF2">
    <property type="entry name" value="O-ACETYLTRANSFERASE WECH"/>
    <property type="match status" value="1"/>
</dbReference>
<evidence type="ECO:0000256" key="5">
    <source>
        <dbReference type="ARBA" id="ARBA00022989"/>
    </source>
</evidence>
<feature type="transmembrane region" description="Helical" evidence="7">
    <location>
        <begin position="121"/>
        <end position="147"/>
    </location>
</feature>
<name>A0A1F4UJH1_UNCKA</name>
<organism evidence="9 10">
    <name type="scientific">candidate division WWE3 bacterium RBG_19FT_COMBO_34_6</name>
    <dbReference type="NCBI Taxonomy" id="1802612"/>
    <lineage>
        <taxon>Bacteria</taxon>
        <taxon>Katanobacteria</taxon>
    </lineage>
</organism>
<dbReference type="GO" id="GO:0016413">
    <property type="term" value="F:O-acetyltransferase activity"/>
    <property type="evidence" value="ECO:0007669"/>
    <property type="project" value="TreeGrafter"/>
</dbReference>
<dbReference type="EMBL" id="MEUV01000052">
    <property type="protein sequence ID" value="OGC45115.1"/>
    <property type="molecule type" value="Genomic_DNA"/>
</dbReference>
<evidence type="ECO:0000256" key="1">
    <source>
        <dbReference type="ARBA" id="ARBA00004651"/>
    </source>
</evidence>
<dbReference type="GO" id="GO:0009246">
    <property type="term" value="P:enterobacterial common antigen biosynthetic process"/>
    <property type="evidence" value="ECO:0007669"/>
    <property type="project" value="TreeGrafter"/>
</dbReference>
<reference evidence="9 10" key="1">
    <citation type="journal article" date="2016" name="Nat. Commun.">
        <title>Thousands of microbial genomes shed light on interconnected biogeochemical processes in an aquifer system.</title>
        <authorList>
            <person name="Anantharaman K."/>
            <person name="Brown C.T."/>
            <person name="Hug L.A."/>
            <person name="Sharon I."/>
            <person name="Castelle C.J."/>
            <person name="Probst A.J."/>
            <person name="Thomas B.C."/>
            <person name="Singh A."/>
            <person name="Wilkins M.J."/>
            <person name="Karaoz U."/>
            <person name="Brodie E.L."/>
            <person name="Williams K.H."/>
            <person name="Hubbard S.S."/>
            <person name="Banfield J.F."/>
        </authorList>
    </citation>
    <scope>NUCLEOTIDE SEQUENCE [LARGE SCALE GENOMIC DNA]</scope>
</reference>
<feature type="transmembrane region" description="Helical" evidence="7">
    <location>
        <begin position="216"/>
        <end position="234"/>
    </location>
</feature>
<evidence type="ECO:0000313" key="10">
    <source>
        <dbReference type="Proteomes" id="UP000178615"/>
    </source>
</evidence>
<evidence type="ECO:0000256" key="6">
    <source>
        <dbReference type="ARBA" id="ARBA00023136"/>
    </source>
</evidence>
<feature type="domain" description="Acyltransferase 3" evidence="8">
    <location>
        <begin position="8"/>
        <end position="328"/>
    </location>
</feature>
<comment type="similarity">
    <text evidence="2">Belongs to the acyltransferase 3 family.</text>
</comment>
<dbReference type="PANTHER" id="PTHR40074">
    <property type="entry name" value="O-ACETYLTRANSFERASE WECH"/>
    <property type="match status" value="1"/>
</dbReference>
<dbReference type="InterPro" id="IPR002656">
    <property type="entry name" value="Acyl_transf_3_dom"/>
</dbReference>